<evidence type="ECO:0000256" key="9">
    <source>
        <dbReference type="ARBA" id="ARBA00023002"/>
    </source>
</evidence>
<dbReference type="Gene3D" id="1.10.10.920">
    <property type="match status" value="1"/>
</dbReference>
<evidence type="ECO:0000256" key="12">
    <source>
        <dbReference type="ARBA" id="ARBA00023244"/>
    </source>
</evidence>
<evidence type="ECO:0000256" key="15">
    <source>
        <dbReference type="PIRNR" id="PIRNR000167"/>
    </source>
</evidence>
<keyword evidence="10 15" id="KW-0408">Iron</keyword>
<dbReference type="SFLD" id="SFLDF00277">
    <property type="entry name" value="oxygen-independent_coproporphy"/>
    <property type="match status" value="1"/>
</dbReference>
<dbReference type="EMBL" id="BMXP01000006">
    <property type="protein sequence ID" value="GGW89636.1"/>
    <property type="molecule type" value="Genomic_DNA"/>
</dbReference>
<keyword evidence="6 15" id="KW-0963">Cytoplasm</keyword>
<comment type="catalytic activity">
    <reaction evidence="14 15">
        <text>coproporphyrinogen III + 2 S-adenosyl-L-methionine = protoporphyrinogen IX + 2 5'-deoxyadenosine + 2 L-methionine + 2 CO2</text>
        <dbReference type="Rhea" id="RHEA:15425"/>
        <dbReference type="ChEBI" id="CHEBI:16526"/>
        <dbReference type="ChEBI" id="CHEBI:17319"/>
        <dbReference type="ChEBI" id="CHEBI:57307"/>
        <dbReference type="ChEBI" id="CHEBI:57309"/>
        <dbReference type="ChEBI" id="CHEBI:57844"/>
        <dbReference type="ChEBI" id="CHEBI:59789"/>
        <dbReference type="EC" id="1.3.98.3"/>
    </reaction>
</comment>
<reference evidence="19" key="1">
    <citation type="journal article" date="2014" name="Int. J. Syst. Evol. Microbiol.">
        <title>Complete genome sequence of Corynebacterium casei LMG S-19264T (=DSM 44701T), isolated from a smear-ripened cheese.</title>
        <authorList>
            <consortium name="US DOE Joint Genome Institute (JGI-PGF)"/>
            <person name="Walter F."/>
            <person name="Albersmeier A."/>
            <person name="Kalinowski J."/>
            <person name="Ruckert C."/>
        </authorList>
    </citation>
    <scope>NUCLEOTIDE SEQUENCE</scope>
    <source>
        <strain evidence="19">KCTC 22164</strain>
    </source>
</reference>
<evidence type="ECO:0000256" key="14">
    <source>
        <dbReference type="ARBA" id="ARBA00048321"/>
    </source>
</evidence>
<dbReference type="Proteomes" id="UP000631300">
    <property type="component" value="Unassembled WGS sequence"/>
</dbReference>
<dbReference type="InterPro" id="IPR004558">
    <property type="entry name" value="Coprogen_oxidase_HemN"/>
</dbReference>
<comment type="caution">
    <text evidence="19">The sequence shown here is derived from an EMBL/GenBank/DDBJ whole genome shotgun (WGS) entry which is preliminary data.</text>
</comment>
<evidence type="ECO:0000256" key="7">
    <source>
        <dbReference type="ARBA" id="ARBA00022691"/>
    </source>
</evidence>
<dbReference type="InterPro" id="IPR007197">
    <property type="entry name" value="rSAM"/>
</dbReference>
<feature type="binding site" evidence="16">
    <location>
        <position position="327"/>
    </location>
    <ligand>
        <name>S-adenosyl-L-methionine</name>
        <dbReference type="ChEBI" id="CHEBI:59789"/>
        <label>1</label>
    </ligand>
</feature>
<dbReference type="PANTHER" id="PTHR13932">
    <property type="entry name" value="COPROPORPHYRINIGEN III OXIDASE"/>
    <property type="match status" value="1"/>
</dbReference>
<proteinExistence type="inferred from homology"/>
<dbReference type="NCBIfam" id="TIGR00538">
    <property type="entry name" value="hemN"/>
    <property type="match status" value="1"/>
</dbReference>
<dbReference type="FunFam" id="1.10.10.920:FF:000001">
    <property type="entry name" value="Coproporphyrinogen-III oxidase"/>
    <property type="match status" value="1"/>
</dbReference>
<dbReference type="InterPro" id="IPR023404">
    <property type="entry name" value="rSAM_horseshoe"/>
</dbReference>
<dbReference type="SMART" id="SM00729">
    <property type="entry name" value="Elp3"/>
    <property type="match status" value="1"/>
</dbReference>
<evidence type="ECO:0000256" key="17">
    <source>
        <dbReference type="PIRSR" id="PIRSR000167-2"/>
    </source>
</evidence>
<evidence type="ECO:0000256" key="3">
    <source>
        <dbReference type="ARBA" id="ARBA00005493"/>
    </source>
</evidence>
<reference evidence="19" key="2">
    <citation type="submission" date="2020-09" db="EMBL/GenBank/DDBJ databases">
        <authorList>
            <person name="Sun Q."/>
            <person name="Kim S."/>
        </authorList>
    </citation>
    <scope>NUCLEOTIDE SEQUENCE</scope>
    <source>
        <strain evidence="19">KCTC 22164</strain>
    </source>
</reference>
<comment type="function">
    <text evidence="13">Involved in the heme biosynthesis. Catalyzes the anaerobic oxidative decarboxylation of propionate groups of rings A and B of coproporphyrinogen III to yield the vinyl groups in protoporphyrinogen IX.</text>
</comment>
<dbReference type="InterPro" id="IPR006638">
    <property type="entry name" value="Elp3/MiaA/NifB-like_rSAM"/>
</dbReference>
<comment type="subcellular location">
    <subcellularLocation>
        <location evidence="1 15">Cytoplasm</location>
    </subcellularLocation>
</comment>
<dbReference type="Gene3D" id="3.80.30.20">
    <property type="entry name" value="tm_1862 like domain"/>
    <property type="match status" value="1"/>
</dbReference>
<feature type="binding site" evidence="16">
    <location>
        <position position="170"/>
    </location>
    <ligand>
        <name>S-adenosyl-L-methionine</name>
        <dbReference type="ChEBI" id="CHEBI:59789"/>
        <label>2</label>
    </ligand>
</feature>
<feature type="binding site" evidence="16">
    <location>
        <begin position="66"/>
        <end position="68"/>
    </location>
    <ligand>
        <name>S-adenosyl-L-methionine</name>
        <dbReference type="ChEBI" id="CHEBI:59789"/>
        <label>2</label>
    </ligand>
</feature>
<keyword evidence="8 15" id="KW-0479">Metal-binding</keyword>
<keyword evidence="7 15" id="KW-0949">S-adenosyl-L-methionine</keyword>
<feature type="binding site" evidence="16">
    <location>
        <position position="54"/>
    </location>
    <ligand>
        <name>S-adenosyl-L-methionine</name>
        <dbReference type="ChEBI" id="CHEBI:59789"/>
        <label>1</label>
    </ligand>
</feature>
<evidence type="ECO:0000256" key="4">
    <source>
        <dbReference type="ARBA" id="ARBA00011245"/>
    </source>
</evidence>
<feature type="binding site" evidence="17">
    <location>
        <position position="67"/>
    </location>
    <ligand>
        <name>[4Fe-4S] cluster</name>
        <dbReference type="ChEBI" id="CHEBI:49883"/>
        <note>4Fe-4S-S-AdoMet</note>
    </ligand>
</feature>
<dbReference type="PIRSF" id="PIRSF000167">
    <property type="entry name" value="HemN"/>
    <property type="match status" value="1"/>
</dbReference>
<comment type="cofactor">
    <cofactor evidence="15 17">
        <name>[4Fe-4S] cluster</name>
        <dbReference type="ChEBI" id="CHEBI:49883"/>
    </cofactor>
    <text evidence="15 17">Binds 1 [4Fe-4S] cluster. The cluster is coordinated with 3 cysteines and an exchangeable S-adenosyl-L-methionine.</text>
</comment>
<feature type="binding site" evidence="16">
    <location>
        <position position="207"/>
    </location>
    <ligand>
        <name>S-adenosyl-L-methionine</name>
        <dbReference type="ChEBI" id="CHEBI:59789"/>
        <label>2</label>
    </ligand>
</feature>
<evidence type="ECO:0000256" key="6">
    <source>
        <dbReference type="ARBA" id="ARBA00022490"/>
    </source>
</evidence>
<dbReference type="InterPro" id="IPR058240">
    <property type="entry name" value="rSAM_sf"/>
</dbReference>
<keyword evidence="5 15" id="KW-0004">4Fe-4S</keyword>
<feature type="binding site" evidence="16">
    <location>
        <position position="143"/>
    </location>
    <ligand>
        <name>S-adenosyl-L-methionine</name>
        <dbReference type="ChEBI" id="CHEBI:59789"/>
        <label>1</label>
    </ligand>
</feature>
<feature type="binding site" evidence="17">
    <location>
        <position position="64"/>
    </location>
    <ligand>
        <name>[4Fe-4S] cluster</name>
        <dbReference type="ChEBI" id="CHEBI:49883"/>
        <note>4Fe-4S-S-AdoMet</note>
    </ligand>
</feature>
<dbReference type="PANTHER" id="PTHR13932:SF6">
    <property type="entry name" value="OXYGEN-INDEPENDENT COPROPORPHYRINOGEN III OXIDASE"/>
    <property type="match status" value="1"/>
</dbReference>
<dbReference type="SUPFAM" id="SSF102114">
    <property type="entry name" value="Radical SAM enzymes"/>
    <property type="match status" value="1"/>
</dbReference>
<name>A0A918JNP7_9ALTE</name>
<dbReference type="Pfam" id="PF04055">
    <property type="entry name" value="Radical_SAM"/>
    <property type="match status" value="1"/>
</dbReference>
<accession>A0A918JNP7</accession>
<dbReference type="PROSITE" id="PS51918">
    <property type="entry name" value="RADICAL_SAM"/>
    <property type="match status" value="1"/>
</dbReference>
<evidence type="ECO:0000256" key="11">
    <source>
        <dbReference type="ARBA" id="ARBA00023014"/>
    </source>
</evidence>
<sequence>MTQPDYFATSLLRKYNINGPRYTSYPTALEFTGNCPPDLLSQAAQASGRDLSLYVHLPFCHSLCYYCGCSKIITRHQDKADEYLDYLTKEARQQRHIGQHRPVRQLHLGGGSPSFLTSEQHTRLIAILQENFTFSDDAVLSIELDPRNVTKAYIRCLQKLGYTRASFGVQDVNYNVQQAINRVQSTQHIAELTEHARASGFTSINLDLIYGLPHQNCETFATTLAAAKALRPDRISLFSYAHLPERFAAQRKIKDEWLPPAPLKLALMKQAISSLTDAGYVMIGMDHFALPEDDLAIARDKGQLHRNFQGYTTGNELDLLGLGVTAISAVGNAYGQNPKQLKDYYLALDHGKPVISKGVALSKDDELRRAIIMSLMCNLHLDIEELETRFNVDFFRYFQDELQQFDRFVKDGIARIDRHQITISEHARLIIRVICMSFDAYLSHTHKMMRYSRVI</sequence>
<dbReference type="GO" id="GO:0004109">
    <property type="term" value="F:coproporphyrinogen oxidase activity"/>
    <property type="evidence" value="ECO:0007669"/>
    <property type="project" value="InterPro"/>
</dbReference>
<dbReference type="InterPro" id="IPR010723">
    <property type="entry name" value="HemN_C"/>
</dbReference>
<dbReference type="GO" id="GO:0051539">
    <property type="term" value="F:4 iron, 4 sulfur cluster binding"/>
    <property type="evidence" value="ECO:0007669"/>
    <property type="project" value="UniProtKB-KW"/>
</dbReference>
<dbReference type="CDD" id="cd01335">
    <property type="entry name" value="Radical_SAM"/>
    <property type="match status" value="1"/>
</dbReference>
<keyword evidence="9 15" id="KW-0560">Oxidoreductase</keyword>
<dbReference type="GO" id="GO:0051989">
    <property type="term" value="F:coproporphyrinogen dehydrogenase activity"/>
    <property type="evidence" value="ECO:0007669"/>
    <property type="project" value="UniProtKB-EC"/>
</dbReference>
<feature type="binding site" evidence="16">
    <location>
        <position position="241"/>
    </location>
    <ligand>
        <name>S-adenosyl-L-methionine</name>
        <dbReference type="ChEBI" id="CHEBI:59789"/>
        <label>2</label>
    </ligand>
</feature>
<protein>
    <recommendedName>
        <fullName evidence="15">Coproporphyrinogen-III oxidase</fullName>
        <ecNumber evidence="15">1.3.98.3</ecNumber>
    </recommendedName>
</protein>
<evidence type="ECO:0000259" key="18">
    <source>
        <dbReference type="PROSITE" id="PS51918"/>
    </source>
</evidence>
<dbReference type="GO" id="GO:0005737">
    <property type="term" value="C:cytoplasm"/>
    <property type="evidence" value="ECO:0007669"/>
    <property type="project" value="UniProtKB-SubCell"/>
</dbReference>
<feature type="domain" description="Radical SAM core" evidence="18">
    <location>
        <begin position="45"/>
        <end position="278"/>
    </location>
</feature>
<dbReference type="AlphaFoldDB" id="A0A918JNP7"/>
<dbReference type="GO" id="GO:0006782">
    <property type="term" value="P:protoporphyrinogen IX biosynthetic process"/>
    <property type="evidence" value="ECO:0007669"/>
    <property type="project" value="TreeGrafter"/>
</dbReference>
<dbReference type="InterPro" id="IPR034505">
    <property type="entry name" value="Coproporphyrinogen-III_oxidase"/>
</dbReference>
<evidence type="ECO:0000256" key="8">
    <source>
        <dbReference type="ARBA" id="ARBA00022723"/>
    </source>
</evidence>
<dbReference type="Pfam" id="PF06969">
    <property type="entry name" value="HemN_C"/>
    <property type="match status" value="1"/>
</dbReference>
<evidence type="ECO:0000256" key="10">
    <source>
        <dbReference type="ARBA" id="ARBA00023004"/>
    </source>
</evidence>
<evidence type="ECO:0000313" key="19">
    <source>
        <dbReference type="EMBL" id="GGW89636.1"/>
    </source>
</evidence>
<feature type="binding site" evidence="16">
    <location>
        <position position="182"/>
    </location>
    <ligand>
        <name>S-adenosyl-L-methionine</name>
        <dbReference type="ChEBI" id="CHEBI:59789"/>
        <label>2</label>
    </ligand>
</feature>
<feature type="binding site" evidence="16">
    <location>
        <position position="110"/>
    </location>
    <ligand>
        <name>S-adenosyl-L-methionine</name>
        <dbReference type="ChEBI" id="CHEBI:59789"/>
        <label>1</label>
    </ligand>
</feature>
<evidence type="ECO:0000256" key="16">
    <source>
        <dbReference type="PIRSR" id="PIRSR000167-1"/>
    </source>
</evidence>
<evidence type="ECO:0000313" key="20">
    <source>
        <dbReference type="Proteomes" id="UP000631300"/>
    </source>
</evidence>
<keyword evidence="12 15" id="KW-0627">Porphyrin biosynthesis</keyword>
<dbReference type="GO" id="GO:0046872">
    <property type="term" value="F:metal ion binding"/>
    <property type="evidence" value="ECO:0007669"/>
    <property type="project" value="UniProtKB-KW"/>
</dbReference>
<keyword evidence="11 15" id="KW-0411">Iron-sulfur</keyword>
<dbReference type="EC" id="1.3.98.3" evidence="15"/>
<dbReference type="RefSeq" id="WP_189406858.1">
    <property type="nucleotide sequence ID" value="NZ_BMXP01000006.1"/>
</dbReference>
<comment type="similarity">
    <text evidence="3 15">Belongs to the anaerobic coproporphyrinogen-III oxidase family.</text>
</comment>
<feature type="binding site" evidence="17">
    <location>
        <position position="60"/>
    </location>
    <ligand>
        <name>[4Fe-4S] cluster</name>
        <dbReference type="ChEBI" id="CHEBI:49883"/>
        <note>4Fe-4S-S-AdoMet</note>
    </ligand>
</feature>
<evidence type="ECO:0000256" key="5">
    <source>
        <dbReference type="ARBA" id="ARBA00022485"/>
    </source>
</evidence>
<dbReference type="SFLD" id="SFLDS00029">
    <property type="entry name" value="Radical_SAM"/>
    <property type="match status" value="1"/>
</dbReference>
<organism evidence="19 20">
    <name type="scientific">Alteromonas halophila</name>
    <dbReference type="NCBI Taxonomy" id="516698"/>
    <lineage>
        <taxon>Bacteria</taxon>
        <taxon>Pseudomonadati</taxon>
        <taxon>Pseudomonadota</taxon>
        <taxon>Gammaproteobacteria</taxon>
        <taxon>Alteromonadales</taxon>
        <taxon>Alteromonadaceae</taxon>
        <taxon>Alteromonas/Salinimonas group</taxon>
        <taxon>Alteromonas</taxon>
    </lineage>
</organism>
<dbReference type="SFLD" id="SFLDG01065">
    <property type="entry name" value="anaerobic_coproporphyrinogen-I"/>
    <property type="match status" value="1"/>
</dbReference>
<evidence type="ECO:0000256" key="2">
    <source>
        <dbReference type="ARBA" id="ARBA00004785"/>
    </source>
</evidence>
<evidence type="ECO:0000256" key="1">
    <source>
        <dbReference type="ARBA" id="ARBA00004496"/>
    </source>
</evidence>
<gene>
    <name evidence="19" type="ORF">GCM10007391_24910</name>
</gene>
<evidence type="ECO:0000256" key="13">
    <source>
        <dbReference type="ARBA" id="ARBA00024295"/>
    </source>
</evidence>
<comment type="pathway">
    <text evidence="2 15">Porphyrin-containing compound metabolism; protoporphyrin-IX biosynthesis; protoporphyrinogen-IX from coproporphyrinogen-III (AdoMet route): step 1/1.</text>
</comment>
<keyword evidence="20" id="KW-1185">Reference proteome</keyword>
<comment type="subunit">
    <text evidence="4">Monomer.</text>
</comment>